<evidence type="ECO:0000256" key="1">
    <source>
        <dbReference type="SAM" id="Coils"/>
    </source>
</evidence>
<name>A0A4Z1T1I6_GIAMU</name>
<organism evidence="3 4">
    <name type="scientific">Giardia muris</name>
    <dbReference type="NCBI Taxonomy" id="5742"/>
    <lineage>
        <taxon>Eukaryota</taxon>
        <taxon>Metamonada</taxon>
        <taxon>Diplomonadida</taxon>
        <taxon>Hexamitidae</taxon>
        <taxon>Giardiinae</taxon>
        <taxon>Giardia</taxon>
    </lineage>
</organism>
<protein>
    <submittedName>
        <fullName evidence="3">Uncharacterized protein</fullName>
    </submittedName>
</protein>
<feature type="coiled-coil region" evidence="1">
    <location>
        <begin position="175"/>
        <end position="209"/>
    </location>
</feature>
<evidence type="ECO:0000256" key="2">
    <source>
        <dbReference type="SAM" id="MobiDB-lite"/>
    </source>
</evidence>
<dbReference type="OrthoDB" id="10257250at2759"/>
<comment type="caution">
    <text evidence="3">The sequence shown here is derived from an EMBL/GenBank/DDBJ whole genome shotgun (WGS) entry which is preliminary data.</text>
</comment>
<accession>A0A4Z1T1I6</accession>
<feature type="compositionally biased region" description="Basic and acidic residues" evidence="2">
    <location>
        <begin position="310"/>
        <end position="319"/>
    </location>
</feature>
<dbReference type="Proteomes" id="UP000315496">
    <property type="component" value="Chromosome 1"/>
</dbReference>
<feature type="compositionally biased region" description="Basic and acidic residues" evidence="2">
    <location>
        <begin position="24"/>
        <end position="36"/>
    </location>
</feature>
<keyword evidence="4" id="KW-1185">Reference proteome</keyword>
<feature type="region of interest" description="Disordered" evidence="2">
    <location>
        <begin position="273"/>
        <end position="352"/>
    </location>
</feature>
<proteinExistence type="predicted"/>
<keyword evidence="1" id="KW-0175">Coiled coil</keyword>
<dbReference type="EMBL" id="VDLU01000001">
    <property type="protein sequence ID" value="TNJ29558.1"/>
    <property type="molecule type" value="Genomic_DNA"/>
</dbReference>
<dbReference type="AlphaFoldDB" id="A0A4Z1T1I6"/>
<dbReference type="VEuPathDB" id="GiardiaDB:GMRT_11648"/>
<reference evidence="3 4" key="1">
    <citation type="submission" date="2019-05" db="EMBL/GenBank/DDBJ databases">
        <title>The compact genome of Giardia muris reveals important steps in the evolution of intestinal protozoan parasites.</title>
        <authorList>
            <person name="Xu F."/>
            <person name="Jimenez-Gonzalez A."/>
            <person name="Einarsson E."/>
            <person name="Astvaldsson A."/>
            <person name="Peirasmaki D."/>
            <person name="Eckmann L."/>
            <person name="Andersson J.O."/>
            <person name="Svard S.G."/>
            <person name="Jerlstrom-Hultqvist J."/>
        </authorList>
    </citation>
    <scope>NUCLEOTIDE SEQUENCE [LARGE SCALE GENOMIC DNA]</scope>
    <source>
        <strain evidence="3 4">Roberts-Thomson</strain>
    </source>
</reference>
<evidence type="ECO:0000313" key="4">
    <source>
        <dbReference type="Proteomes" id="UP000315496"/>
    </source>
</evidence>
<feature type="region of interest" description="Disordered" evidence="2">
    <location>
        <begin position="1"/>
        <end position="55"/>
    </location>
</feature>
<sequence>MQSTTVSRLLAEHRPCTEPAPCDPRTRGRASSESRRSPRIRRQHRDRDARPLDPIVTAALDEADLALSKMGKEADGTSGSPKEVGGGFVGFDFDDLIREIRSGNNVDGTLRELLVSANQRIRDLEGALKRLRATGVKRWKEEELTTTMIAPTQKAQESITPKSSLASSMVDQKQLMALEAARDKLSAKCQRLTRELLKERAEHEEAEKAIRLEVMGLSRRLKYSLQQQKALEKKIMEQEKYIKDCETAVLKQYRTTETLRSCLSKAGVTIQSTNTNTTKDKNGKSPQATKTDPRKGRSPQTSRGSIGRHGAVEEAKETQETSDDAGSIEERYGSFFGKGKTSEFTFSDDLDI</sequence>
<evidence type="ECO:0000313" key="3">
    <source>
        <dbReference type="EMBL" id="TNJ29558.1"/>
    </source>
</evidence>
<gene>
    <name evidence="3" type="ORF">GMRT_11648</name>
</gene>